<dbReference type="Gene3D" id="1.10.1220.10">
    <property type="entry name" value="Met repressor-like"/>
    <property type="match status" value="1"/>
</dbReference>
<dbReference type="InterPro" id="IPR002145">
    <property type="entry name" value="CopG"/>
</dbReference>
<dbReference type="Pfam" id="PF01402">
    <property type="entry name" value="RHH_1"/>
    <property type="match status" value="1"/>
</dbReference>
<dbReference type="EMBL" id="CP012542">
    <property type="protein sequence ID" value="QCD44094.1"/>
    <property type="molecule type" value="Genomic_DNA"/>
</dbReference>
<evidence type="ECO:0000259" key="1">
    <source>
        <dbReference type="Pfam" id="PF01402"/>
    </source>
</evidence>
<accession>A0A6G5QEP8</accession>
<dbReference type="InterPro" id="IPR010985">
    <property type="entry name" value="Ribbon_hlx_hlx"/>
</dbReference>
<dbReference type="GO" id="GO:0006355">
    <property type="term" value="P:regulation of DNA-templated transcription"/>
    <property type="evidence" value="ECO:0007669"/>
    <property type="project" value="InterPro"/>
</dbReference>
<evidence type="ECO:0000313" key="4">
    <source>
        <dbReference type="Proteomes" id="UP000503264"/>
    </source>
</evidence>
<feature type="domain" description="Ribbon-helix-helix protein CopG" evidence="1">
    <location>
        <begin position="6"/>
        <end position="39"/>
    </location>
</feature>
<name>A0A6G5QEP8_9BACT</name>
<dbReference type="SUPFAM" id="SSF47598">
    <property type="entry name" value="Ribbon-helix-helix"/>
    <property type="match status" value="1"/>
</dbReference>
<reference evidence="2 4" key="1">
    <citation type="submission" date="2016-07" db="EMBL/GenBank/DDBJ databases">
        <title>Comparative genomics of the Campylobacter concisus group.</title>
        <authorList>
            <person name="Miller W.G."/>
            <person name="Yee E."/>
            <person name="Chapman M.H."/>
            <person name="Huynh S."/>
            <person name="Bono J.L."/>
            <person name="On S.L.W."/>
            <person name="StLeger J."/>
            <person name="Foster G."/>
            <person name="Parker C.T."/>
        </authorList>
    </citation>
    <scope>NUCLEOTIDE SEQUENCE [LARGE SCALE GENOMIC DNA]</scope>
    <source>
        <strain evidence="2 4">CCUG 21559</strain>
    </source>
</reference>
<protein>
    <submittedName>
        <fullName evidence="2">Toxin-antitoxin system, antitoxin component</fullName>
    </submittedName>
</protein>
<dbReference type="AlphaFoldDB" id="A0A6G5QEP8"/>
<keyword evidence="4" id="KW-1185">Reference proteome</keyword>
<dbReference type="EMBL" id="CP012542">
    <property type="protein sequence ID" value="QCD44686.1"/>
    <property type="molecule type" value="Genomic_DNA"/>
</dbReference>
<dbReference type="RefSeq" id="WP_171993357.1">
    <property type="nucleotide sequence ID" value="NZ_CP012542.1"/>
</dbReference>
<dbReference type="InterPro" id="IPR013321">
    <property type="entry name" value="Arc_rbn_hlx_hlx"/>
</dbReference>
<sequence>MRDNVMVSLPSGLNAELSSMAKELGESKSAIIRQALDYYFDIMDLKIAEQRAKEGGKTYTLDEVEAIING</sequence>
<dbReference type="Proteomes" id="UP000503264">
    <property type="component" value="Chromosome"/>
</dbReference>
<organism evidence="2 4">
    <name type="scientific">Campylobacter mucosalis CCUG 21559</name>
    <dbReference type="NCBI Taxonomy" id="1032067"/>
    <lineage>
        <taxon>Bacteria</taxon>
        <taxon>Pseudomonadati</taxon>
        <taxon>Campylobacterota</taxon>
        <taxon>Epsilonproteobacteria</taxon>
        <taxon>Campylobacterales</taxon>
        <taxon>Campylobacteraceae</taxon>
        <taxon>Campylobacter</taxon>
    </lineage>
</organism>
<evidence type="ECO:0000313" key="2">
    <source>
        <dbReference type="EMBL" id="QCD44094.1"/>
    </source>
</evidence>
<proteinExistence type="predicted"/>
<evidence type="ECO:0000313" key="3">
    <source>
        <dbReference type="EMBL" id="QCD44686.1"/>
    </source>
</evidence>
<gene>
    <name evidence="2" type="ORF">CMUC_0280</name>
    <name evidence="3" type="ORF">CMUC_0897</name>
</gene>